<evidence type="ECO:0000256" key="1">
    <source>
        <dbReference type="ARBA" id="ARBA00023015"/>
    </source>
</evidence>
<dbReference type="Pfam" id="PF01037">
    <property type="entry name" value="AsnC_trans_reg"/>
    <property type="match status" value="1"/>
</dbReference>
<feature type="domain" description="HTH asnC-type" evidence="4">
    <location>
        <begin position="10"/>
        <end position="71"/>
    </location>
</feature>
<dbReference type="PRINTS" id="PR00033">
    <property type="entry name" value="HTHASNC"/>
</dbReference>
<evidence type="ECO:0000259" key="4">
    <source>
        <dbReference type="PROSITE" id="PS50956"/>
    </source>
</evidence>
<gene>
    <name evidence="5" type="ORF">PIN31115_00614</name>
</gene>
<keyword evidence="1" id="KW-0805">Transcription regulation</keyword>
<organism evidence="5 6">
    <name type="scientific">Pandoraea iniqua</name>
    <dbReference type="NCBI Taxonomy" id="2508288"/>
    <lineage>
        <taxon>Bacteria</taxon>
        <taxon>Pseudomonadati</taxon>
        <taxon>Pseudomonadota</taxon>
        <taxon>Betaproteobacteria</taxon>
        <taxon>Burkholderiales</taxon>
        <taxon>Burkholderiaceae</taxon>
        <taxon>Pandoraea</taxon>
    </lineage>
</organism>
<dbReference type="AlphaFoldDB" id="A0A5E4S678"/>
<dbReference type="CDD" id="cd00090">
    <property type="entry name" value="HTH_ARSR"/>
    <property type="match status" value="1"/>
</dbReference>
<evidence type="ECO:0000256" key="2">
    <source>
        <dbReference type="ARBA" id="ARBA00023125"/>
    </source>
</evidence>
<keyword evidence="6" id="KW-1185">Reference proteome</keyword>
<reference evidence="5 6" key="1">
    <citation type="submission" date="2019-08" db="EMBL/GenBank/DDBJ databases">
        <authorList>
            <person name="Peeters C."/>
        </authorList>
    </citation>
    <scope>NUCLEOTIDE SEQUENCE [LARGE SCALE GENOMIC DNA]</scope>
    <source>
        <strain evidence="5 6">LMG 31115</strain>
    </source>
</reference>
<evidence type="ECO:0000313" key="5">
    <source>
        <dbReference type="EMBL" id="VVD71296.1"/>
    </source>
</evidence>
<dbReference type="GO" id="GO:0043200">
    <property type="term" value="P:response to amino acid"/>
    <property type="evidence" value="ECO:0007669"/>
    <property type="project" value="TreeGrafter"/>
</dbReference>
<accession>A0A5E4S678</accession>
<dbReference type="InterPro" id="IPR019888">
    <property type="entry name" value="Tscrpt_reg_AsnC-like"/>
</dbReference>
<dbReference type="GO" id="GO:0006355">
    <property type="term" value="P:regulation of DNA-templated transcription"/>
    <property type="evidence" value="ECO:0007669"/>
    <property type="project" value="UniProtKB-ARBA"/>
</dbReference>
<dbReference type="InterPro" id="IPR036388">
    <property type="entry name" value="WH-like_DNA-bd_sf"/>
</dbReference>
<keyword evidence="3" id="KW-0804">Transcription</keyword>
<dbReference type="EMBL" id="CABPSI010000001">
    <property type="protein sequence ID" value="VVD71296.1"/>
    <property type="molecule type" value="Genomic_DNA"/>
</dbReference>
<dbReference type="InterPro" id="IPR011991">
    <property type="entry name" value="ArsR-like_HTH"/>
</dbReference>
<keyword evidence="2" id="KW-0238">DNA-binding</keyword>
<sequence>MKNNRLYSELDATDRQILSRLQEDGSVSTAQLADALSLSVTPCWRRLRKLEDEGFITGFQANLDRRRMGFGLLGFVQIDFDIHTDHDAPAQFELAIQQCPEVLSCHKVTGQADYMLMVVSEDLDAYGVFVDTVLKMLPGVTGIHSTLSLKEVKASSRVPVR</sequence>
<dbReference type="RefSeq" id="WP_058376919.1">
    <property type="nucleotide sequence ID" value="NZ_CABPSF010000001.1"/>
</dbReference>
<dbReference type="SMART" id="SM00344">
    <property type="entry name" value="HTH_ASNC"/>
    <property type="match status" value="1"/>
</dbReference>
<dbReference type="SUPFAM" id="SSF54909">
    <property type="entry name" value="Dimeric alpha+beta barrel"/>
    <property type="match status" value="1"/>
</dbReference>
<dbReference type="PANTHER" id="PTHR30154">
    <property type="entry name" value="LEUCINE-RESPONSIVE REGULATORY PROTEIN"/>
    <property type="match status" value="1"/>
</dbReference>
<evidence type="ECO:0000313" key="6">
    <source>
        <dbReference type="Proteomes" id="UP000333828"/>
    </source>
</evidence>
<dbReference type="InterPro" id="IPR036390">
    <property type="entry name" value="WH_DNA-bd_sf"/>
</dbReference>
<dbReference type="GO" id="GO:0043565">
    <property type="term" value="F:sequence-specific DNA binding"/>
    <property type="evidence" value="ECO:0007669"/>
    <property type="project" value="InterPro"/>
</dbReference>
<name>A0A5E4S678_9BURK</name>
<dbReference type="Proteomes" id="UP000333828">
    <property type="component" value="Unassembled WGS sequence"/>
</dbReference>
<dbReference type="Pfam" id="PF13412">
    <property type="entry name" value="HTH_24"/>
    <property type="match status" value="1"/>
</dbReference>
<protein>
    <submittedName>
        <fullName evidence="5">AsnC family transcriptional regulator</fullName>
    </submittedName>
</protein>
<evidence type="ECO:0000256" key="3">
    <source>
        <dbReference type="ARBA" id="ARBA00023163"/>
    </source>
</evidence>
<dbReference type="Gene3D" id="1.10.10.10">
    <property type="entry name" value="Winged helix-like DNA-binding domain superfamily/Winged helix DNA-binding domain"/>
    <property type="match status" value="1"/>
</dbReference>
<dbReference type="InterPro" id="IPR000485">
    <property type="entry name" value="AsnC-type_HTH_dom"/>
</dbReference>
<proteinExistence type="predicted"/>
<dbReference type="SUPFAM" id="SSF46785">
    <property type="entry name" value="Winged helix' DNA-binding domain"/>
    <property type="match status" value="1"/>
</dbReference>
<dbReference type="PANTHER" id="PTHR30154:SF34">
    <property type="entry name" value="TRANSCRIPTIONAL REGULATOR AZLB"/>
    <property type="match status" value="1"/>
</dbReference>
<dbReference type="InterPro" id="IPR019887">
    <property type="entry name" value="Tscrpt_reg_AsnC/Lrp_C"/>
</dbReference>
<dbReference type="PROSITE" id="PS50956">
    <property type="entry name" value="HTH_ASNC_2"/>
    <property type="match status" value="1"/>
</dbReference>
<dbReference type="InterPro" id="IPR011008">
    <property type="entry name" value="Dimeric_a/b-barrel"/>
</dbReference>
<dbReference type="Gene3D" id="3.30.70.920">
    <property type="match status" value="1"/>
</dbReference>
<dbReference type="GO" id="GO:0005829">
    <property type="term" value="C:cytosol"/>
    <property type="evidence" value="ECO:0007669"/>
    <property type="project" value="TreeGrafter"/>
</dbReference>